<accession>A0ABM1MG67</accession>
<evidence type="ECO:0000313" key="2">
    <source>
        <dbReference type="Proteomes" id="UP000695000"/>
    </source>
</evidence>
<feature type="region of interest" description="Disordered" evidence="1">
    <location>
        <begin position="43"/>
        <end position="63"/>
    </location>
</feature>
<evidence type="ECO:0000313" key="3">
    <source>
        <dbReference type="RefSeq" id="XP_017773567.1"/>
    </source>
</evidence>
<dbReference type="RefSeq" id="XP_017773567.1">
    <property type="nucleotide sequence ID" value="XM_017918078.1"/>
</dbReference>
<protein>
    <submittedName>
        <fullName evidence="3">Uncharacterized protein LOC108560508</fullName>
    </submittedName>
</protein>
<feature type="region of interest" description="Disordered" evidence="1">
    <location>
        <begin position="240"/>
        <end position="260"/>
    </location>
</feature>
<dbReference type="GeneID" id="108560508"/>
<dbReference type="Proteomes" id="UP000695000">
    <property type="component" value="Unplaced"/>
</dbReference>
<keyword evidence="2" id="KW-1185">Reference proteome</keyword>
<sequence length="418" mass="47042">MNLVDSIVSLNEKLPKIEAKIVQIQPETMMVPPVRRLYSDVVQGNKSPTKQEAVSSPTKQDNNEQLKTVETLINISEMDMKLNCNFEGSEAITAPTTSYSEVLNTPMTIQDSSSLFLHDSEDYDNEIRSSNGCNPLQVVSNTVYNTNYRMNYGNPYSNTTPVPTTRPTLTTCPQWFLPATYRSQNICGYGNFLGQLLLPQMPTKHKWTNFTRPTTPQTIFQNASQNWNLQSLYQTAQTSQQPVPNCSSFDPPKAKTKKTVPSPITTKFVKTKPDANKTIFIKKPSVQGGASSTTAAHKKQDYKLMTRQSEVVQEQEIPVACSASDDLEKIALREYQSSSNDMFFTEIERQAKEQYDGNPENSCCPPTKSCLCLGGRLLPYCSQHHMPLDRSQITTAAFHPARLPQMYLLYNTCYICLF</sequence>
<organism evidence="2 3">
    <name type="scientific">Nicrophorus vespilloides</name>
    <name type="common">Boreal carrion beetle</name>
    <dbReference type="NCBI Taxonomy" id="110193"/>
    <lineage>
        <taxon>Eukaryota</taxon>
        <taxon>Metazoa</taxon>
        <taxon>Ecdysozoa</taxon>
        <taxon>Arthropoda</taxon>
        <taxon>Hexapoda</taxon>
        <taxon>Insecta</taxon>
        <taxon>Pterygota</taxon>
        <taxon>Neoptera</taxon>
        <taxon>Endopterygota</taxon>
        <taxon>Coleoptera</taxon>
        <taxon>Polyphaga</taxon>
        <taxon>Staphyliniformia</taxon>
        <taxon>Silphidae</taxon>
        <taxon>Nicrophorinae</taxon>
        <taxon>Nicrophorus</taxon>
    </lineage>
</organism>
<name>A0ABM1MG67_NICVS</name>
<gene>
    <name evidence="3" type="primary">LOC108560508</name>
</gene>
<reference evidence="3" key="1">
    <citation type="submission" date="2025-08" db="UniProtKB">
        <authorList>
            <consortium name="RefSeq"/>
        </authorList>
    </citation>
    <scope>IDENTIFICATION</scope>
    <source>
        <tissue evidence="3">Whole Larva</tissue>
    </source>
</reference>
<evidence type="ECO:0000256" key="1">
    <source>
        <dbReference type="SAM" id="MobiDB-lite"/>
    </source>
</evidence>
<proteinExistence type="predicted"/>